<evidence type="ECO:0000313" key="1">
    <source>
        <dbReference type="EMBL" id="TWB73769.1"/>
    </source>
</evidence>
<evidence type="ECO:0000313" key="2">
    <source>
        <dbReference type="Proteomes" id="UP000315914"/>
    </source>
</evidence>
<dbReference type="Proteomes" id="UP000315914">
    <property type="component" value="Unassembled WGS sequence"/>
</dbReference>
<dbReference type="RefSeq" id="WP_186465164.1">
    <property type="nucleotide sequence ID" value="NZ_LWIG01000008.1"/>
</dbReference>
<sequence>MSKAMELLVAGYVTTKDLRALSELLTHRRKILDDLRRISGIDAAKAIQDVQDEIAIIEAGMEELKPRPGSVAGERAELD</sequence>
<name>A0A560IPR4_9BRAD</name>
<organism evidence="1 2">
    <name type="scientific">Bradyrhizobium sacchari</name>
    <dbReference type="NCBI Taxonomy" id="1399419"/>
    <lineage>
        <taxon>Bacteria</taxon>
        <taxon>Pseudomonadati</taxon>
        <taxon>Pseudomonadota</taxon>
        <taxon>Alphaproteobacteria</taxon>
        <taxon>Hyphomicrobiales</taxon>
        <taxon>Nitrobacteraceae</taxon>
        <taxon>Bradyrhizobium</taxon>
    </lineage>
</organism>
<gene>
    <name evidence="1" type="ORF">FBZ95_10519</name>
</gene>
<accession>A0A560IPR4</accession>
<protein>
    <submittedName>
        <fullName evidence="1">Uncharacterized protein</fullName>
    </submittedName>
</protein>
<dbReference type="EMBL" id="VITW01000005">
    <property type="protein sequence ID" value="TWB73769.1"/>
    <property type="molecule type" value="Genomic_DNA"/>
</dbReference>
<comment type="caution">
    <text evidence="1">The sequence shown here is derived from an EMBL/GenBank/DDBJ whole genome shotgun (WGS) entry which is preliminary data.</text>
</comment>
<proteinExistence type="predicted"/>
<dbReference type="AlphaFoldDB" id="A0A560IPR4"/>
<keyword evidence="2" id="KW-1185">Reference proteome</keyword>
<reference evidence="1 2" key="1">
    <citation type="submission" date="2019-06" db="EMBL/GenBank/DDBJ databases">
        <title>Genomic Encyclopedia of Type Strains, Phase IV (KMG-V): Genome sequencing to study the core and pangenomes of soil and plant-associated prokaryotes.</title>
        <authorList>
            <person name="Whitman W."/>
        </authorList>
    </citation>
    <scope>NUCLEOTIDE SEQUENCE [LARGE SCALE GENOMIC DNA]</scope>
    <source>
        <strain evidence="1 2">BR 10556</strain>
    </source>
</reference>